<gene>
    <name evidence="1" type="ORF">JCM19239_4845</name>
</gene>
<dbReference type="PANTHER" id="PTHR22893">
    <property type="entry name" value="NADH OXIDOREDUCTASE-RELATED"/>
    <property type="match status" value="1"/>
</dbReference>
<dbReference type="PANTHER" id="PTHR22893:SF135">
    <property type="entry name" value="NAD(P)H:FLAVIN OXIDOREDUCTASE SYE2"/>
    <property type="match status" value="1"/>
</dbReference>
<protein>
    <submittedName>
        <fullName evidence="1">N-ethylmaleimide reductase</fullName>
    </submittedName>
</protein>
<accession>A0ABQ0JI29</accession>
<sequence length="73" mass="8140">MIAGKLTKESATALLENNYADLVAFGTPYVTNPDLVARFKNDWPLAEFDADARLSLYGGDEKGYIDYPEYQSD</sequence>
<proteinExistence type="predicted"/>
<dbReference type="EMBL" id="BBMS01000043">
    <property type="protein sequence ID" value="GAL28405.1"/>
    <property type="molecule type" value="Genomic_DNA"/>
</dbReference>
<dbReference type="SUPFAM" id="SSF51395">
    <property type="entry name" value="FMN-linked oxidoreductases"/>
    <property type="match status" value="1"/>
</dbReference>
<comment type="caution">
    <text evidence="1">The sequence shown here is derived from an EMBL/GenBank/DDBJ whole genome shotgun (WGS) entry which is preliminary data.</text>
</comment>
<reference evidence="2" key="2">
    <citation type="submission" date="2014-09" db="EMBL/GenBank/DDBJ databases">
        <authorList>
            <consortium name="NBRP consortium"/>
            <person name="Sawabe T."/>
            <person name="Meirelles P."/>
            <person name="Nakanishi M."/>
            <person name="Sayaka M."/>
            <person name="Hattori M."/>
            <person name="Ohkuma M."/>
        </authorList>
    </citation>
    <scope>NUCLEOTIDE SEQUENCE [LARGE SCALE GENOMIC DNA]</scope>
    <source>
        <strain evidence="2">JCM 19239</strain>
    </source>
</reference>
<organism evidence="1 2">
    <name type="scientific">Vibrio variabilis</name>
    <dbReference type="NCBI Taxonomy" id="990271"/>
    <lineage>
        <taxon>Bacteria</taxon>
        <taxon>Pseudomonadati</taxon>
        <taxon>Pseudomonadota</taxon>
        <taxon>Gammaproteobacteria</taxon>
        <taxon>Vibrionales</taxon>
        <taxon>Vibrionaceae</taxon>
        <taxon>Vibrio</taxon>
    </lineage>
</organism>
<keyword evidence="2" id="KW-1185">Reference proteome</keyword>
<dbReference type="InterPro" id="IPR013785">
    <property type="entry name" value="Aldolase_TIM"/>
</dbReference>
<reference evidence="2" key="1">
    <citation type="submission" date="2014-09" db="EMBL/GenBank/DDBJ databases">
        <title>Vibrio variabilis JCM 19239. (C206) whole genome shotgun sequence.</title>
        <authorList>
            <person name="Sawabe T."/>
            <person name="Meirelles P."/>
            <person name="Nakanishi M."/>
            <person name="Sayaka M."/>
            <person name="Hattori M."/>
            <person name="Ohkuma M."/>
        </authorList>
    </citation>
    <scope>NUCLEOTIDE SEQUENCE [LARGE SCALE GENOMIC DNA]</scope>
    <source>
        <strain evidence="2">JCM 19239</strain>
    </source>
</reference>
<evidence type="ECO:0000313" key="1">
    <source>
        <dbReference type="EMBL" id="GAL28405.1"/>
    </source>
</evidence>
<dbReference type="Gene3D" id="3.20.20.70">
    <property type="entry name" value="Aldolase class I"/>
    <property type="match status" value="1"/>
</dbReference>
<name>A0ABQ0JI29_9VIBR</name>
<dbReference type="Proteomes" id="UP000029223">
    <property type="component" value="Unassembled WGS sequence"/>
</dbReference>
<dbReference type="InterPro" id="IPR045247">
    <property type="entry name" value="Oye-like"/>
</dbReference>
<evidence type="ECO:0000313" key="2">
    <source>
        <dbReference type="Proteomes" id="UP000029223"/>
    </source>
</evidence>